<proteinExistence type="predicted"/>
<protein>
    <submittedName>
        <fullName evidence="1">Uncharacterized protein</fullName>
    </submittedName>
</protein>
<dbReference type="Proteomes" id="UP000689195">
    <property type="component" value="Unassembled WGS sequence"/>
</dbReference>
<evidence type="ECO:0000313" key="2">
    <source>
        <dbReference type="Proteomes" id="UP000689195"/>
    </source>
</evidence>
<reference evidence="1" key="1">
    <citation type="submission" date="2021-01" db="EMBL/GenBank/DDBJ databases">
        <authorList>
            <consortium name="Genoscope - CEA"/>
            <person name="William W."/>
        </authorList>
    </citation>
    <scope>NUCLEOTIDE SEQUENCE</scope>
</reference>
<sequence>MYCFFQTSTIQKRSFLEINLQLYPEEIQALQNGEKMRNQIIQGNFQIIPHYLQFFHQTLKPILNKQSHFHPQFIYNPIVSNQYLKSPENSQEAFEIDYVMLIYTYCNGQLHDSFMQIKNIRQAIIEDKLPNPKDVDIILDKMKIAFTVIKNTQTYSNQLLPNLSLQRPPNYPEFTSQFFLRYSTYYIVMANLFYFEKMQEMKNEKVLIIRQNLCSSMLKLLVEYVDLGNDKLGLYLYYLSFYFKCLGYKSIIERYLYYIQKDDYKYKPFTVMTQEIIELSKELKQLCEKILLQQNLNEIDLDVFKIQAARWITFSDCQINVYTKIVTNPQQICTNESILLNSGNFNCLD</sequence>
<organism evidence="1 2">
    <name type="scientific">Paramecium pentaurelia</name>
    <dbReference type="NCBI Taxonomy" id="43138"/>
    <lineage>
        <taxon>Eukaryota</taxon>
        <taxon>Sar</taxon>
        <taxon>Alveolata</taxon>
        <taxon>Ciliophora</taxon>
        <taxon>Intramacronucleata</taxon>
        <taxon>Oligohymenophorea</taxon>
        <taxon>Peniculida</taxon>
        <taxon>Parameciidae</taxon>
        <taxon>Paramecium</taxon>
    </lineage>
</organism>
<accession>A0A8S1YJY8</accession>
<dbReference type="AlphaFoldDB" id="A0A8S1YJY8"/>
<gene>
    <name evidence="1" type="ORF">PPENT_87.1.T1700051</name>
</gene>
<keyword evidence="2" id="KW-1185">Reference proteome</keyword>
<evidence type="ECO:0000313" key="1">
    <source>
        <dbReference type="EMBL" id="CAD8212697.1"/>
    </source>
</evidence>
<name>A0A8S1YJY8_9CILI</name>
<dbReference type="EMBL" id="CAJJDO010000170">
    <property type="protein sequence ID" value="CAD8212697.1"/>
    <property type="molecule type" value="Genomic_DNA"/>
</dbReference>
<comment type="caution">
    <text evidence="1">The sequence shown here is derived from an EMBL/GenBank/DDBJ whole genome shotgun (WGS) entry which is preliminary data.</text>
</comment>